<dbReference type="PANTHER" id="PTHR43235">
    <property type="entry name" value="GLUTAMINE AMIDOTRANSFERASE PB2B2.05-RELATED"/>
    <property type="match status" value="1"/>
</dbReference>
<proteinExistence type="inferred from homology"/>
<keyword evidence="6" id="KW-0378">Hydrolase</keyword>
<dbReference type="SUPFAM" id="SSF52317">
    <property type="entry name" value="Class I glutamine amidotransferase-like"/>
    <property type="match status" value="1"/>
</dbReference>
<evidence type="ECO:0000313" key="6">
    <source>
        <dbReference type="EMBL" id="TPW30820.1"/>
    </source>
</evidence>
<comment type="similarity">
    <text evidence="1">Belongs to the peptidase C26 family.</text>
</comment>
<dbReference type="GO" id="GO:0006598">
    <property type="term" value="P:polyamine catabolic process"/>
    <property type="evidence" value="ECO:0007669"/>
    <property type="project" value="TreeGrafter"/>
</dbReference>
<comment type="caution">
    <text evidence="6">The sequence shown here is derived from an EMBL/GenBank/DDBJ whole genome shotgun (WGS) entry which is preliminary data.</text>
</comment>
<dbReference type="GO" id="GO:0033969">
    <property type="term" value="F:gamma-glutamyl-gamma-aminobutyrate hydrolase activity"/>
    <property type="evidence" value="ECO:0007669"/>
    <property type="project" value="UniProtKB-EC"/>
</dbReference>
<dbReference type="InterPro" id="IPR029062">
    <property type="entry name" value="Class_I_gatase-like"/>
</dbReference>
<name>A0A506UAB6_9HYPH</name>
<comment type="pathway">
    <text evidence="4">Amine and polyamine degradation; putrescine degradation; 4-aminobutanoate from putrescine: step 4/4.</text>
</comment>
<comment type="function">
    <text evidence="3">Involved in the breakdown of putrescine via hydrolysis of the gamma-glutamyl linkage of gamma-glutamyl-gamma-aminobutyrate.</text>
</comment>
<accession>A0A506UAB6</accession>
<evidence type="ECO:0000256" key="5">
    <source>
        <dbReference type="ARBA" id="ARBA00066788"/>
    </source>
</evidence>
<evidence type="ECO:0000256" key="4">
    <source>
        <dbReference type="ARBA" id="ARBA00060634"/>
    </source>
</evidence>
<evidence type="ECO:0000313" key="7">
    <source>
        <dbReference type="Proteomes" id="UP000318801"/>
    </source>
</evidence>
<evidence type="ECO:0000256" key="1">
    <source>
        <dbReference type="ARBA" id="ARBA00011083"/>
    </source>
</evidence>
<dbReference type="InterPro" id="IPR011697">
    <property type="entry name" value="Peptidase_C26"/>
</dbReference>
<dbReference type="Pfam" id="PF07722">
    <property type="entry name" value="Peptidase_C26"/>
    <property type="match status" value="1"/>
</dbReference>
<dbReference type="EMBL" id="VHLG01000004">
    <property type="protein sequence ID" value="TPW30820.1"/>
    <property type="molecule type" value="Genomic_DNA"/>
</dbReference>
<reference evidence="6 7" key="1">
    <citation type="submission" date="2019-06" db="EMBL/GenBank/DDBJ databases">
        <authorList>
            <person name="Li M."/>
        </authorList>
    </citation>
    <scope>NUCLEOTIDE SEQUENCE [LARGE SCALE GENOMIC DNA]</scope>
    <source>
        <strain evidence="6 7">BGMRC2036</strain>
    </source>
</reference>
<dbReference type="PROSITE" id="PS51273">
    <property type="entry name" value="GATASE_TYPE_1"/>
    <property type="match status" value="1"/>
</dbReference>
<dbReference type="FunFam" id="3.40.50.880:FF:000030">
    <property type="entry name" value="Gamma-glutamyl-gamma-aminobutyrate hydrolase PuuD"/>
    <property type="match status" value="1"/>
</dbReference>
<dbReference type="InterPro" id="IPR044668">
    <property type="entry name" value="PuuD-like"/>
</dbReference>
<dbReference type="EC" id="3.5.1.94" evidence="5"/>
<dbReference type="CDD" id="cd01745">
    <property type="entry name" value="GATase1_2"/>
    <property type="match status" value="1"/>
</dbReference>
<organism evidence="6 7">
    <name type="scientific">Martelella alba</name>
    <dbReference type="NCBI Taxonomy" id="2590451"/>
    <lineage>
        <taxon>Bacteria</taxon>
        <taxon>Pseudomonadati</taxon>
        <taxon>Pseudomonadota</taxon>
        <taxon>Alphaproteobacteria</taxon>
        <taxon>Hyphomicrobiales</taxon>
        <taxon>Aurantimonadaceae</taxon>
        <taxon>Martelella</taxon>
    </lineage>
</organism>
<dbReference type="GO" id="GO:0005829">
    <property type="term" value="C:cytosol"/>
    <property type="evidence" value="ECO:0007669"/>
    <property type="project" value="TreeGrafter"/>
</dbReference>
<dbReference type="RefSeq" id="WP_141148691.1">
    <property type="nucleotide sequence ID" value="NZ_VHLG01000004.1"/>
</dbReference>
<dbReference type="OrthoDB" id="9813383at2"/>
<dbReference type="Gene3D" id="3.40.50.880">
    <property type="match status" value="1"/>
</dbReference>
<dbReference type="Proteomes" id="UP000318801">
    <property type="component" value="Unassembled WGS sequence"/>
</dbReference>
<keyword evidence="7" id="KW-1185">Reference proteome</keyword>
<dbReference type="PANTHER" id="PTHR43235:SF1">
    <property type="entry name" value="GLUTAMINE AMIDOTRANSFERASE PB2B2.05-RELATED"/>
    <property type="match status" value="1"/>
</dbReference>
<evidence type="ECO:0000256" key="3">
    <source>
        <dbReference type="ARBA" id="ARBA00055068"/>
    </source>
</evidence>
<comment type="catalytic activity">
    <reaction evidence="2">
        <text>4-(gamma-L-glutamylamino)butanoate + H2O = 4-aminobutanoate + L-glutamate</text>
        <dbReference type="Rhea" id="RHEA:19737"/>
        <dbReference type="ChEBI" id="CHEBI:15377"/>
        <dbReference type="ChEBI" id="CHEBI:29985"/>
        <dbReference type="ChEBI" id="CHEBI:58800"/>
        <dbReference type="ChEBI" id="CHEBI:59888"/>
        <dbReference type="EC" id="3.5.1.94"/>
    </reaction>
</comment>
<evidence type="ECO:0000256" key="2">
    <source>
        <dbReference type="ARBA" id="ARBA00052718"/>
    </source>
</evidence>
<dbReference type="AlphaFoldDB" id="A0A506UAB6"/>
<sequence>MSRPIIAVPADTCEFQEATWHAAQQQYVGAALDVAGAMSFIIPAFENGNDIEAILDRVDGVLITGARSNVHPSLYGKTAEDRDGPFDPGRDATTLPLIRRAIERGIPLFCICRGIQELNVALGGTLLSEVQDLEGRMDHRKPETDDRDAAYVIRQTVTIAEGSCLAGVLGPGDITVNSLHRQAINALAPSLQVEAIAPDGTVEAVSVIGAKAMAVGVQWHPEYWATTDAPSRKLLEAFGDAIRAYQKEAGRA</sequence>
<gene>
    <name evidence="6" type="ORF">FJU08_09080</name>
</gene>
<protein>
    <recommendedName>
        <fullName evidence="5">gamma-glutamyl-gamma-aminobutyrate hydrolase</fullName>
        <ecNumber evidence="5">3.5.1.94</ecNumber>
    </recommendedName>
</protein>